<sequence length="147" mass="17107">MTVMNHFIDITDTPYLPDHFTDPIFKAMMPPLIDLLETVLEGKFIMVPTEESEKPTGERLFEFVEKMKEVYADGFTWSDLMVTIRSSVEFMGSFPYLEKAEKEKCVIDIINKIIDETDTPKVPDIFADRIFKAMVPSFVREIFKRLP</sequence>
<dbReference type="AlphaFoldDB" id="A0A2A4YKM3"/>
<evidence type="ECO:0000313" key="2">
    <source>
        <dbReference type="Proteomes" id="UP000217838"/>
    </source>
</evidence>
<proteinExistence type="predicted"/>
<evidence type="ECO:0000313" key="1">
    <source>
        <dbReference type="EMBL" id="PCI95366.1"/>
    </source>
</evidence>
<dbReference type="Proteomes" id="UP000217838">
    <property type="component" value="Unassembled WGS sequence"/>
</dbReference>
<organism evidence="1 2">
    <name type="scientific">Aerophobetes bacterium</name>
    <dbReference type="NCBI Taxonomy" id="2030807"/>
    <lineage>
        <taxon>Bacteria</taxon>
        <taxon>Candidatus Aerophobota</taxon>
    </lineage>
</organism>
<accession>A0A2A4YKM3</accession>
<reference evidence="2" key="1">
    <citation type="submission" date="2017-08" db="EMBL/GenBank/DDBJ databases">
        <title>A dynamic microbial community with high functional redundancy inhabits the cold, oxic subseafloor aquifer.</title>
        <authorList>
            <person name="Tully B.J."/>
            <person name="Wheat C.G."/>
            <person name="Glazer B.T."/>
            <person name="Huber J.A."/>
        </authorList>
    </citation>
    <scope>NUCLEOTIDE SEQUENCE [LARGE SCALE GENOMIC DNA]</scope>
</reference>
<dbReference type="EMBL" id="NVUU01000022">
    <property type="protein sequence ID" value="PCI95366.1"/>
    <property type="molecule type" value="Genomic_DNA"/>
</dbReference>
<comment type="caution">
    <text evidence="1">The sequence shown here is derived from an EMBL/GenBank/DDBJ whole genome shotgun (WGS) entry which is preliminary data.</text>
</comment>
<gene>
    <name evidence="1" type="ORF">COB11_02510</name>
</gene>
<protein>
    <submittedName>
        <fullName evidence="1">Uncharacterized protein</fullName>
    </submittedName>
</protein>
<name>A0A2A4YKM3_UNCAE</name>